<dbReference type="AlphaFoldDB" id="D9RYP0"/>
<evidence type="ECO:0000313" key="4">
    <source>
        <dbReference type="Proteomes" id="UP000000272"/>
    </source>
</evidence>
<dbReference type="Gene3D" id="3.90.1010.20">
    <property type="match status" value="2"/>
</dbReference>
<dbReference type="InterPro" id="IPR007329">
    <property type="entry name" value="FMN-bd"/>
</dbReference>
<keyword evidence="4" id="KW-1185">Reference proteome</keyword>
<dbReference type="EMBL" id="CP002131">
    <property type="protein sequence ID" value="ADL08464.1"/>
    <property type="molecule type" value="Genomic_DNA"/>
</dbReference>
<proteinExistence type="predicted"/>
<dbReference type="SMART" id="SM00900">
    <property type="entry name" value="FMN_bind"/>
    <property type="match status" value="2"/>
</dbReference>
<dbReference type="STRING" id="555079.Toce_1729"/>
<protein>
    <submittedName>
        <fullName evidence="3">FMN-binding domain protein</fullName>
    </submittedName>
</protein>
<feature type="compositionally biased region" description="Low complexity" evidence="1">
    <location>
        <begin position="44"/>
        <end position="63"/>
    </location>
</feature>
<feature type="region of interest" description="Disordered" evidence="1">
    <location>
        <begin position="44"/>
        <end position="66"/>
    </location>
</feature>
<organism evidence="3 4">
    <name type="scientific">Thermosediminibacter oceani (strain ATCC BAA-1034 / DSM 16646 / JW/IW-1228P)</name>
    <dbReference type="NCBI Taxonomy" id="555079"/>
    <lineage>
        <taxon>Bacteria</taxon>
        <taxon>Bacillati</taxon>
        <taxon>Bacillota</taxon>
        <taxon>Clostridia</taxon>
        <taxon>Thermosediminibacterales</taxon>
        <taxon>Thermosediminibacteraceae</taxon>
        <taxon>Thermosediminibacter</taxon>
    </lineage>
</organism>
<dbReference type="GO" id="GO:0016020">
    <property type="term" value="C:membrane"/>
    <property type="evidence" value="ECO:0007669"/>
    <property type="project" value="InterPro"/>
</dbReference>
<dbReference type="Pfam" id="PF04205">
    <property type="entry name" value="FMN_bind"/>
    <property type="match status" value="2"/>
</dbReference>
<sequence>MMYNIIKEKQQIIRYRGVIMKKLLSLTIALLLVVTLVAGCSSQNSQQQPQDQQNQQQTEQPQQGALQDGTYYAEDKEFDDHGWKGLVTVIVKDGKITNVFYDEINQEGKLKSFDPEYGSRMKENSGTTPLDVYPKLEQALVEKQKPEDVEAVSGATSSSDRFKSLVAEALKGSPVEAKDGLKDGLYKASEADFDDHGWKAMAAVIVKDGKIQSVFFDEVNKEDGHYKSTDQEYAKNMEAKSGSTPTKAVEALSKSLVEKQNPEQVDSVTGATGTTTKFKDLMTKALSLAK</sequence>
<feature type="domain" description="FMN-binding" evidence="2">
    <location>
        <begin position="82"/>
        <end position="173"/>
    </location>
</feature>
<evidence type="ECO:0000259" key="2">
    <source>
        <dbReference type="SMART" id="SM00900"/>
    </source>
</evidence>
<gene>
    <name evidence="3" type="ordered locus">Toce_1729</name>
</gene>
<feature type="domain" description="FMN-binding" evidence="2">
    <location>
        <begin position="197"/>
        <end position="289"/>
    </location>
</feature>
<reference evidence="3 4" key="1">
    <citation type="journal article" date="2010" name="Stand. Genomic Sci.">
        <title>Complete genome sequence of Thermosediminibacter oceani type strain (JW/IW-1228P).</title>
        <authorList>
            <person name="Pitluck S."/>
            <person name="Yasawong M."/>
            <person name="Munk C."/>
            <person name="Nolan M."/>
            <person name="Lapidus A."/>
            <person name="Lucas S."/>
            <person name="Glavina Del Rio T."/>
            <person name="Tice H."/>
            <person name="Cheng J.F."/>
            <person name="Bruce D."/>
            <person name="Detter C."/>
            <person name="Tapia R."/>
            <person name="Han C."/>
            <person name="Goodwin L."/>
            <person name="Liolios K."/>
            <person name="Ivanova N."/>
            <person name="Mavromatis K."/>
            <person name="Mikhailova N."/>
            <person name="Pati A."/>
            <person name="Chen A."/>
            <person name="Palaniappan K."/>
            <person name="Land M."/>
            <person name="Hauser L."/>
            <person name="Chang Y.J."/>
            <person name="Jeffries C.D."/>
            <person name="Rohde M."/>
            <person name="Spring S."/>
            <person name="Sikorski J."/>
            <person name="Goker M."/>
            <person name="Woyke T."/>
            <person name="Bristow J."/>
            <person name="Eisen J.A."/>
            <person name="Markowitz V."/>
            <person name="Hugenholtz P."/>
            <person name="Kyrpides N.C."/>
            <person name="Klenk H.P."/>
        </authorList>
    </citation>
    <scope>NUCLEOTIDE SEQUENCE [LARGE SCALE GENOMIC DNA]</scope>
    <source>
        <strain evidence="4">ATCC BAA-1034 / DSM 16646 / JW/IW-1228P</strain>
    </source>
</reference>
<accession>D9RYP0</accession>
<dbReference type="Proteomes" id="UP000000272">
    <property type="component" value="Chromosome"/>
</dbReference>
<dbReference type="GO" id="GO:0010181">
    <property type="term" value="F:FMN binding"/>
    <property type="evidence" value="ECO:0007669"/>
    <property type="project" value="InterPro"/>
</dbReference>
<evidence type="ECO:0000256" key="1">
    <source>
        <dbReference type="SAM" id="MobiDB-lite"/>
    </source>
</evidence>
<evidence type="ECO:0000313" key="3">
    <source>
        <dbReference type="EMBL" id="ADL08464.1"/>
    </source>
</evidence>
<dbReference type="eggNOG" id="COG4939">
    <property type="taxonomic scope" value="Bacteria"/>
</dbReference>
<dbReference type="KEGG" id="toc:Toce_1729"/>
<dbReference type="HOGENOM" id="CLU_079866_0_0_9"/>
<name>D9RYP0_THEOJ</name>
<dbReference type="OrthoDB" id="1937675at2"/>